<name>A0A0C5G6A4_NEMVE</name>
<organism evidence="14">
    <name type="scientific">Nematostella vectensis</name>
    <name type="common">Starlet sea anemone</name>
    <dbReference type="NCBI Taxonomy" id="45351"/>
    <lineage>
        <taxon>Eukaryota</taxon>
        <taxon>Metazoa</taxon>
        <taxon>Cnidaria</taxon>
        <taxon>Anthozoa</taxon>
        <taxon>Hexacorallia</taxon>
        <taxon>Actiniaria</taxon>
        <taxon>Edwardsiidae</taxon>
        <taxon>Nematostella</taxon>
    </lineage>
</organism>
<feature type="transmembrane region" description="Helical" evidence="12">
    <location>
        <begin position="278"/>
        <end position="296"/>
    </location>
</feature>
<dbReference type="InterPro" id="IPR003131">
    <property type="entry name" value="T1-type_BTB"/>
</dbReference>
<evidence type="ECO:0000256" key="11">
    <source>
        <dbReference type="ARBA" id="ARBA00023303"/>
    </source>
</evidence>
<dbReference type="PRINTS" id="PR01491">
    <property type="entry name" value="KVCHANNEL"/>
</dbReference>
<dbReference type="InterPro" id="IPR005821">
    <property type="entry name" value="Ion_trans_dom"/>
</dbReference>
<accession>A0A0C5G6A4</accession>
<evidence type="ECO:0000256" key="3">
    <source>
        <dbReference type="ARBA" id="ARBA00022538"/>
    </source>
</evidence>
<dbReference type="FunFam" id="1.10.287.70:FF:000028">
    <property type="entry name" value="potassium voltage-gated channel subfamily D member 3"/>
    <property type="match status" value="1"/>
</dbReference>
<dbReference type="SUPFAM" id="SSF81324">
    <property type="entry name" value="Voltage-gated potassium channels"/>
    <property type="match status" value="1"/>
</dbReference>
<keyword evidence="8 12" id="KW-1133">Transmembrane helix</keyword>
<keyword evidence="11" id="KW-0407">Ion channel</keyword>
<keyword evidence="6" id="KW-0851">Voltage-gated channel</keyword>
<dbReference type="OrthoDB" id="2414723at2759"/>
<dbReference type="GO" id="GO:0005249">
    <property type="term" value="F:voltage-gated potassium channel activity"/>
    <property type="evidence" value="ECO:0007669"/>
    <property type="project" value="InterPro"/>
</dbReference>
<comment type="subcellular location">
    <subcellularLocation>
        <location evidence="1">Membrane</location>
        <topology evidence="1">Multi-pass membrane protein</topology>
    </subcellularLocation>
</comment>
<dbReference type="InterPro" id="IPR003968">
    <property type="entry name" value="K_chnl_volt-dep_Kv"/>
</dbReference>
<dbReference type="FunFam" id="3.30.710.10:FF:000152">
    <property type="entry name" value="Predicted protein"/>
    <property type="match status" value="1"/>
</dbReference>
<evidence type="ECO:0000256" key="10">
    <source>
        <dbReference type="ARBA" id="ARBA00023136"/>
    </source>
</evidence>
<gene>
    <name evidence="14" type="primary">ShalR3</name>
</gene>
<keyword evidence="7" id="KW-0630">Potassium</keyword>
<proteinExistence type="evidence at transcript level"/>
<feature type="domain" description="BTB" evidence="13">
    <location>
        <begin position="60"/>
        <end position="159"/>
    </location>
</feature>
<evidence type="ECO:0000256" key="1">
    <source>
        <dbReference type="ARBA" id="ARBA00004141"/>
    </source>
</evidence>
<dbReference type="EMBL" id="KP219393">
    <property type="protein sequence ID" value="AJP09340.1"/>
    <property type="molecule type" value="mRNA"/>
</dbReference>
<evidence type="ECO:0000256" key="8">
    <source>
        <dbReference type="ARBA" id="ARBA00022989"/>
    </source>
</evidence>
<dbReference type="FunFam" id="1.20.120.350:FF:000081">
    <property type="entry name" value="Predicted protein"/>
    <property type="match status" value="1"/>
</dbReference>
<feature type="transmembrane region" description="Helical" evidence="12">
    <location>
        <begin position="346"/>
        <end position="366"/>
    </location>
</feature>
<dbReference type="Gene3D" id="1.10.287.70">
    <property type="match status" value="1"/>
</dbReference>
<evidence type="ECO:0000259" key="13">
    <source>
        <dbReference type="SMART" id="SM00225"/>
    </source>
</evidence>
<dbReference type="KEGG" id="nve:5518310"/>
<dbReference type="InterPro" id="IPR028325">
    <property type="entry name" value="VG_K_chnl"/>
</dbReference>
<evidence type="ECO:0000256" key="4">
    <source>
        <dbReference type="ARBA" id="ARBA00022692"/>
    </source>
</evidence>
<sequence>MFQATTSSGYRSNSIFSKASVISNINFNCTKRESGRLTSYQLEEVRAKASIAQRRSAGDKRVTFNVSGRRFETWESTLKRFPNTVLGSKMIQRFYDTNTKEYFIDRDPYLFRFVLNYYRNGRLHCSQEDCPAAFEEELNFYGLSLFDVKDCCWEVANPKEKHILVEEDEDFIFPGELLKCKENTEVYCEPKYTLKQKIWRLIGPSKTTKGGVLFHIFYGFFIFINVLIVTLETLKCGHKQTCGEKYSKTFFTVDSVCVAVFTAELSVRFYVCPKKKKFFKGVMNVIDILAVIPYYISLIVESFGGDTSFLQILKVLRVLRILKLTRNSRRLRCLLLTLRRCAVDIVFLYCICFLAIILFGTMLFYLQEASEPKQFGSIPESFWYICVTLMTVGYGDVVPRSIAGKLIGSVCCVSGVVLLALPIPILQEKQVPCTLEAVKSRHKTRQREETGRECEQCLLRPDKGFSSAFTNDDCFPSLVQHCTKAKVMIKSDTYAR</sequence>
<keyword evidence="5" id="KW-0631">Potassium channel</keyword>
<feature type="transmembrane region" description="Helical" evidence="12">
    <location>
        <begin position="251"/>
        <end position="271"/>
    </location>
</feature>
<protein>
    <submittedName>
        <fullName evidence="14">ShalR3</fullName>
    </submittedName>
</protein>
<keyword evidence="2" id="KW-0813">Transport</keyword>
<dbReference type="GO" id="GO:0051260">
    <property type="term" value="P:protein homooligomerization"/>
    <property type="evidence" value="ECO:0007669"/>
    <property type="project" value="InterPro"/>
</dbReference>
<feature type="transmembrane region" description="Helical" evidence="12">
    <location>
        <begin position="212"/>
        <end position="231"/>
    </location>
</feature>
<dbReference type="InterPro" id="IPR011333">
    <property type="entry name" value="SKP1/BTB/POZ_sf"/>
</dbReference>
<evidence type="ECO:0000256" key="2">
    <source>
        <dbReference type="ARBA" id="ARBA00022448"/>
    </source>
</evidence>
<dbReference type="PRINTS" id="PR00169">
    <property type="entry name" value="KCHANNEL"/>
</dbReference>
<dbReference type="InterPro" id="IPR003974">
    <property type="entry name" value="K_chnl_volt-dep_Kv3"/>
</dbReference>
<dbReference type="GO" id="GO:0008076">
    <property type="term" value="C:voltage-gated potassium channel complex"/>
    <property type="evidence" value="ECO:0007669"/>
    <property type="project" value="InterPro"/>
</dbReference>
<dbReference type="Pfam" id="PF00520">
    <property type="entry name" value="Ion_trans"/>
    <property type="match status" value="1"/>
</dbReference>
<dbReference type="PANTHER" id="PTHR11537:SF105">
    <property type="entry name" value="POTASSIUM VOLTAGE-GATED CHANNEL PROTEIN SHAL"/>
    <property type="match status" value="1"/>
</dbReference>
<keyword evidence="9" id="KW-0406">Ion transport</keyword>
<evidence type="ECO:0000256" key="12">
    <source>
        <dbReference type="SAM" id="Phobius"/>
    </source>
</evidence>
<dbReference type="InterPro" id="IPR000210">
    <property type="entry name" value="BTB/POZ_dom"/>
</dbReference>
<evidence type="ECO:0000256" key="7">
    <source>
        <dbReference type="ARBA" id="ARBA00022958"/>
    </source>
</evidence>
<dbReference type="PANTHER" id="PTHR11537">
    <property type="entry name" value="VOLTAGE-GATED POTASSIUM CHANNEL"/>
    <property type="match status" value="1"/>
</dbReference>
<keyword evidence="3" id="KW-0633">Potassium transport</keyword>
<keyword evidence="4 12" id="KW-0812">Transmembrane</keyword>
<dbReference type="GeneID" id="5518310"/>
<evidence type="ECO:0000256" key="9">
    <source>
        <dbReference type="ARBA" id="ARBA00023065"/>
    </source>
</evidence>
<dbReference type="SMART" id="SM00225">
    <property type="entry name" value="BTB"/>
    <property type="match status" value="1"/>
</dbReference>
<dbReference type="PRINTS" id="PR01498">
    <property type="entry name" value="SHAWCHANNEL"/>
</dbReference>
<dbReference type="AlphaFoldDB" id="A0A0C5G6A4"/>
<dbReference type="InterPro" id="IPR027359">
    <property type="entry name" value="Volt_channel_dom_sf"/>
</dbReference>
<keyword evidence="10 12" id="KW-0472">Membrane</keyword>
<dbReference type="SUPFAM" id="SSF54695">
    <property type="entry name" value="POZ domain"/>
    <property type="match status" value="1"/>
</dbReference>
<evidence type="ECO:0000256" key="6">
    <source>
        <dbReference type="ARBA" id="ARBA00022882"/>
    </source>
</evidence>
<evidence type="ECO:0000256" key="5">
    <source>
        <dbReference type="ARBA" id="ARBA00022826"/>
    </source>
</evidence>
<dbReference type="Gene3D" id="3.30.710.10">
    <property type="entry name" value="Potassium Channel Kv1.1, Chain A"/>
    <property type="match status" value="1"/>
</dbReference>
<evidence type="ECO:0000313" key="14">
    <source>
        <dbReference type="EMBL" id="AJP09340.1"/>
    </source>
</evidence>
<reference evidence="14" key="1">
    <citation type="journal article" date="2015" name="Proc. Natl. Acad. Sci. U.S.A.">
        <title>Major diversification of voltage-gated K+ channels occurred in ancestral parahoxozoans.</title>
        <authorList>
            <person name="Li X."/>
            <person name="Liu H."/>
            <person name="Luo J.C."/>
            <person name="Rhodes S.A."/>
            <person name="Trigg L.M."/>
            <person name="van Rossum D.B."/>
            <person name="Anishkin A."/>
            <person name="Diatta F.H."/>
            <person name="Sassic J.K."/>
            <person name="Simmons D.K."/>
            <person name="Kamel B."/>
            <person name="Medina M."/>
            <person name="Martindale M.Q."/>
            <person name="Jegla T."/>
        </authorList>
    </citation>
    <scope>NUCLEOTIDE SEQUENCE</scope>
</reference>
<dbReference type="Pfam" id="PF02214">
    <property type="entry name" value="BTB_2"/>
    <property type="match status" value="1"/>
</dbReference>
<dbReference type="Gene3D" id="1.20.120.350">
    <property type="entry name" value="Voltage-gated potassium channels. Chain C"/>
    <property type="match status" value="1"/>
</dbReference>